<keyword evidence="3" id="KW-0677">Repeat</keyword>
<protein>
    <recommendedName>
        <fullName evidence="8">C2H2-type domain-containing protein</fullName>
    </recommendedName>
</protein>
<evidence type="ECO:0000256" key="6">
    <source>
        <dbReference type="ARBA" id="ARBA00023242"/>
    </source>
</evidence>
<dbReference type="PANTHER" id="PTHR16515:SF49">
    <property type="entry name" value="GASTRULA ZINC FINGER PROTEIN XLCGF49.1-LIKE-RELATED"/>
    <property type="match status" value="1"/>
</dbReference>
<reference evidence="10" key="2">
    <citation type="submission" date="2015-01" db="EMBL/GenBank/DDBJ databases">
        <title>Evolutionary Origins and Diversification of the Mycorrhizal Mutualists.</title>
        <authorList>
            <consortium name="DOE Joint Genome Institute"/>
            <consortium name="Mycorrhizal Genomics Consortium"/>
            <person name="Kohler A."/>
            <person name="Kuo A."/>
            <person name="Nagy L.G."/>
            <person name="Floudas D."/>
            <person name="Copeland A."/>
            <person name="Barry K.W."/>
            <person name="Cichocki N."/>
            <person name="Veneault-Fourrey C."/>
            <person name="LaButti K."/>
            <person name="Lindquist E.A."/>
            <person name="Lipzen A."/>
            <person name="Lundell T."/>
            <person name="Morin E."/>
            <person name="Murat C."/>
            <person name="Riley R."/>
            <person name="Ohm R."/>
            <person name="Sun H."/>
            <person name="Tunlid A."/>
            <person name="Henrissat B."/>
            <person name="Grigoriev I.V."/>
            <person name="Hibbett D.S."/>
            <person name="Martin F."/>
        </authorList>
    </citation>
    <scope>NUCLEOTIDE SEQUENCE [LARGE SCALE GENOMIC DNA]</scope>
    <source>
        <strain evidence="10">441</strain>
    </source>
</reference>
<dbReference type="PROSITE" id="PS50157">
    <property type="entry name" value="ZINC_FINGER_C2H2_2"/>
    <property type="match status" value="2"/>
</dbReference>
<evidence type="ECO:0000256" key="7">
    <source>
        <dbReference type="PROSITE-ProRule" id="PRU00042"/>
    </source>
</evidence>
<evidence type="ECO:0000256" key="1">
    <source>
        <dbReference type="ARBA" id="ARBA00004123"/>
    </source>
</evidence>
<dbReference type="AlphaFoldDB" id="A0A0D0A3F6"/>
<dbReference type="FunFam" id="3.30.160.60:FF:000100">
    <property type="entry name" value="Zinc finger 45-like"/>
    <property type="match status" value="1"/>
</dbReference>
<evidence type="ECO:0000259" key="8">
    <source>
        <dbReference type="PROSITE" id="PS50157"/>
    </source>
</evidence>
<keyword evidence="2" id="KW-0479">Metal-binding</keyword>
<accession>A0A0D0A3F6</accession>
<dbReference type="STRING" id="765257.A0A0D0A3F6"/>
<evidence type="ECO:0000313" key="10">
    <source>
        <dbReference type="Proteomes" id="UP000054018"/>
    </source>
</evidence>
<dbReference type="SMART" id="SM00355">
    <property type="entry name" value="ZnF_C2H2"/>
    <property type="match status" value="2"/>
</dbReference>
<evidence type="ECO:0000256" key="5">
    <source>
        <dbReference type="ARBA" id="ARBA00022833"/>
    </source>
</evidence>
<dbReference type="Pfam" id="PF00096">
    <property type="entry name" value="zf-C2H2"/>
    <property type="match status" value="2"/>
</dbReference>
<evidence type="ECO:0000313" key="9">
    <source>
        <dbReference type="EMBL" id="KIK26578.1"/>
    </source>
</evidence>
<evidence type="ECO:0000256" key="3">
    <source>
        <dbReference type="ARBA" id="ARBA00022737"/>
    </source>
</evidence>
<dbReference type="Gene3D" id="3.30.160.60">
    <property type="entry name" value="Classic Zinc Finger"/>
    <property type="match status" value="2"/>
</dbReference>
<sequence length="355" mass="38570">MTDPRDDNLFSSFELYGSEYAKQQQQGLDFVSFHSPSDILAPHPDLFELELDSSLAAFNEGVHLQLLTVDSNDAYSFLRSDTPTCGPPSTITASSESAYETLSSRSESFYNFSDSSYSTTNCSFPLDLEMDFQRVRVANSDYGTSAAVQGNTNNIPVTVDPSAFGALPLSPRSSPTAPVDHSIKRASYSDYGSASHIPAVPRSATADFYLSCMGADPTVSQSGMSSLPVTSCVPPSRAVRGLEEQSKDDPRKKYQCPTCPRAFARAYNLKTHMATHDPNRLKPHVCPHRNCGRSFSRKHDLGRHLVSIHREDSVRSMSSAGPRPIGVDGGPRGWCDNCGKGWVGTATQCSCADVK</sequence>
<dbReference type="GO" id="GO:0005634">
    <property type="term" value="C:nucleus"/>
    <property type="evidence" value="ECO:0007669"/>
    <property type="project" value="UniProtKB-SubCell"/>
</dbReference>
<dbReference type="Proteomes" id="UP000054018">
    <property type="component" value="Unassembled WGS sequence"/>
</dbReference>
<feature type="domain" description="C2H2-type" evidence="8">
    <location>
        <begin position="254"/>
        <end position="281"/>
    </location>
</feature>
<evidence type="ECO:0000256" key="2">
    <source>
        <dbReference type="ARBA" id="ARBA00022723"/>
    </source>
</evidence>
<dbReference type="PANTHER" id="PTHR16515">
    <property type="entry name" value="PR DOMAIN ZINC FINGER PROTEIN"/>
    <property type="match status" value="1"/>
</dbReference>
<dbReference type="GO" id="GO:0008270">
    <property type="term" value="F:zinc ion binding"/>
    <property type="evidence" value="ECO:0007669"/>
    <property type="project" value="UniProtKB-KW"/>
</dbReference>
<gene>
    <name evidence="9" type="ORF">PISMIDRAFT_675973</name>
</gene>
<dbReference type="InterPro" id="IPR036236">
    <property type="entry name" value="Znf_C2H2_sf"/>
</dbReference>
<keyword evidence="6" id="KW-0539">Nucleus</keyword>
<keyword evidence="4 7" id="KW-0863">Zinc-finger</keyword>
<dbReference type="OrthoDB" id="8117402at2759"/>
<name>A0A0D0A3F6_9AGAM</name>
<keyword evidence="5" id="KW-0862">Zinc</keyword>
<keyword evidence="10" id="KW-1185">Reference proteome</keyword>
<proteinExistence type="predicted"/>
<dbReference type="InterPro" id="IPR050331">
    <property type="entry name" value="Zinc_finger"/>
</dbReference>
<organism evidence="9 10">
    <name type="scientific">Pisolithus microcarpus 441</name>
    <dbReference type="NCBI Taxonomy" id="765257"/>
    <lineage>
        <taxon>Eukaryota</taxon>
        <taxon>Fungi</taxon>
        <taxon>Dikarya</taxon>
        <taxon>Basidiomycota</taxon>
        <taxon>Agaricomycotina</taxon>
        <taxon>Agaricomycetes</taxon>
        <taxon>Agaricomycetidae</taxon>
        <taxon>Boletales</taxon>
        <taxon>Sclerodermatineae</taxon>
        <taxon>Pisolithaceae</taxon>
        <taxon>Pisolithus</taxon>
    </lineage>
</organism>
<dbReference type="SUPFAM" id="SSF57667">
    <property type="entry name" value="beta-beta-alpha zinc fingers"/>
    <property type="match status" value="1"/>
</dbReference>
<dbReference type="PROSITE" id="PS00028">
    <property type="entry name" value="ZINC_FINGER_C2H2_1"/>
    <property type="match status" value="2"/>
</dbReference>
<feature type="domain" description="C2H2-type" evidence="8">
    <location>
        <begin position="284"/>
        <end position="314"/>
    </location>
</feature>
<dbReference type="InterPro" id="IPR013087">
    <property type="entry name" value="Znf_C2H2_type"/>
</dbReference>
<evidence type="ECO:0000256" key="4">
    <source>
        <dbReference type="ARBA" id="ARBA00022771"/>
    </source>
</evidence>
<dbReference type="HOGENOM" id="CLU_778808_0_0_1"/>
<dbReference type="EMBL" id="KN833701">
    <property type="protein sequence ID" value="KIK26578.1"/>
    <property type="molecule type" value="Genomic_DNA"/>
</dbReference>
<comment type="subcellular location">
    <subcellularLocation>
        <location evidence="1">Nucleus</location>
    </subcellularLocation>
</comment>
<reference evidence="9 10" key="1">
    <citation type="submission" date="2014-04" db="EMBL/GenBank/DDBJ databases">
        <authorList>
            <consortium name="DOE Joint Genome Institute"/>
            <person name="Kuo A."/>
            <person name="Kohler A."/>
            <person name="Costa M.D."/>
            <person name="Nagy L.G."/>
            <person name="Floudas D."/>
            <person name="Copeland A."/>
            <person name="Barry K.W."/>
            <person name="Cichocki N."/>
            <person name="Veneault-Fourrey C."/>
            <person name="LaButti K."/>
            <person name="Lindquist E.A."/>
            <person name="Lipzen A."/>
            <person name="Lundell T."/>
            <person name="Morin E."/>
            <person name="Murat C."/>
            <person name="Sun H."/>
            <person name="Tunlid A."/>
            <person name="Henrissat B."/>
            <person name="Grigoriev I.V."/>
            <person name="Hibbett D.S."/>
            <person name="Martin F."/>
            <person name="Nordberg H.P."/>
            <person name="Cantor M.N."/>
            <person name="Hua S.X."/>
        </authorList>
    </citation>
    <scope>NUCLEOTIDE SEQUENCE [LARGE SCALE GENOMIC DNA]</scope>
    <source>
        <strain evidence="9 10">441</strain>
    </source>
</reference>
<dbReference type="GO" id="GO:0010468">
    <property type="term" value="P:regulation of gene expression"/>
    <property type="evidence" value="ECO:0007669"/>
    <property type="project" value="TreeGrafter"/>
</dbReference>